<accession>A0ABS4DSN3</accession>
<comment type="catalytic activity">
    <reaction evidence="1">
        <text>ATP + protein L-histidine = ADP + protein N-phospho-L-histidine.</text>
        <dbReference type="EC" id="2.7.13.3"/>
    </reaction>
</comment>
<dbReference type="InterPro" id="IPR029016">
    <property type="entry name" value="GAF-like_dom_sf"/>
</dbReference>
<keyword evidence="10" id="KW-0157">Chromophore</keyword>
<evidence type="ECO:0000256" key="2">
    <source>
        <dbReference type="ARBA" id="ARBA00012438"/>
    </source>
</evidence>
<dbReference type="PANTHER" id="PTHR41523">
    <property type="entry name" value="TWO-COMPONENT SYSTEM SENSOR PROTEIN"/>
    <property type="match status" value="1"/>
</dbReference>
<keyword evidence="16" id="KW-1185">Reference proteome</keyword>
<dbReference type="InterPro" id="IPR011102">
    <property type="entry name" value="Sig_transdc_His_kinase_HWE"/>
</dbReference>
<proteinExistence type="predicted"/>
<dbReference type="SUPFAM" id="SSF55785">
    <property type="entry name" value="PYP-like sensor domain (PAS domain)"/>
    <property type="match status" value="1"/>
</dbReference>
<dbReference type="SMART" id="SM00911">
    <property type="entry name" value="HWE_HK"/>
    <property type="match status" value="1"/>
</dbReference>
<dbReference type="PROSITE" id="PS50110">
    <property type="entry name" value="RESPONSE_REGULATORY"/>
    <property type="match status" value="1"/>
</dbReference>
<dbReference type="InterPro" id="IPR036890">
    <property type="entry name" value="HATPase_C_sf"/>
</dbReference>
<organism evidence="15 16">
    <name type="scientific">Rhizobium halophytocola</name>
    <dbReference type="NCBI Taxonomy" id="735519"/>
    <lineage>
        <taxon>Bacteria</taxon>
        <taxon>Pseudomonadati</taxon>
        <taxon>Pseudomonadota</taxon>
        <taxon>Alphaproteobacteria</taxon>
        <taxon>Hyphomicrobiales</taxon>
        <taxon>Rhizobiaceae</taxon>
        <taxon>Rhizobium/Agrobacterium group</taxon>
        <taxon>Rhizobium</taxon>
    </lineage>
</organism>
<dbReference type="Gene3D" id="3.30.565.10">
    <property type="entry name" value="Histidine kinase-like ATPase, C-terminal domain"/>
    <property type="match status" value="1"/>
</dbReference>
<keyword evidence="4 12" id="KW-0597">Phosphoprotein</keyword>
<dbReference type="SMART" id="SM00065">
    <property type="entry name" value="GAF"/>
    <property type="match status" value="1"/>
</dbReference>
<comment type="caution">
    <text evidence="15">The sequence shown here is derived from an EMBL/GenBank/DDBJ whole genome shotgun (WGS) entry which is preliminary data.</text>
</comment>
<dbReference type="Gene3D" id="3.30.450.40">
    <property type="match status" value="1"/>
</dbReference>
<evidence type="ECO:0000256" key="6">
    <source>
        <dbReference type="ARBA" id="ARBA00022679"/>
    </source>
</evidence>
<dbReference type="InterPro" id="IPR001294">
    <property type="entry name" value="Phytochrome"/>
</dbReference>
<dbReference type="Gene3D" id="3.30.450.270">
    <property type="match status" value="1"/>
</dbReference>
<sequence>MLGLETELNGRNLADLIGHGATHDIRNALAAAPEASRPALIPQLEIAPGRVFDVSIHRHAGHAILEFEASDGKVMALQLTRELIGRIHATINSTQLLRQTTVLLKAVLGYDRVMVYRFEHDGAGKVEAEAKRPDLESFLGQYFPASDIPQQARALYLKNPIRIISDSAGHSIAIEPTLDPSGQPLDLSHAHLRSVSPIHLEYLRNMGVAASMSISIIIDGALWGLIACHHYSPKFLSMPQRISAEMFGEYLSMHLIGLLQKQRLTAVTTARNALDRFLQRAGDEGDVFDLMREAMADFKDMLPCDGIGLYLNERWHGIGTTPPAAAIPGLADFMSSTSESRIFATHNLSLTYPKAEDYYQDASGVLAVPLSQVSSDCLLFFRKERLQTLNWAGNPDKSYATGPMGDRLTPRKSFAIWKETVERNSEPWNDADREIASAIHSAAVEVVLRHSEMMQEERLKAEIRQRLLNEELNHRVKNILAVIKSLVATPAREAVTLSEYVTSLRGRIQALSLAHDQVIRGSGGGEVKGLLEAELSPYKSENNKITILGPGIQLDGRAYAVAALVFHEMCTNAAKYGSLSRPGGSLEVSWSVRPEGEIEIIWQEMGGPPVDRPSRRGFGTALIERSIPFDLGGSSKVDFDPGGLRATMTIPARFITVLEQRPEEKMINGTQTALTEARKLDEASVLLVEDQVLIAMDVEMMLSDNGINEITVANSSANALDHLKRFTPDVALLDINLGTGTSVPVAQELVRRNVPFIFATGYDDRTALPEELLSIPVVRKPYDAAELIQALGRRLAET</sequence>
<feature type="modified residue" description="4-aspartylphosphate" evidence="12">
    <location>
        <position position="734"/>
    </location>
</feature>
<dbReference type="InterPro" id="IPR035965">
    <property type="entry name" value="PAS-like_dom_sf"/>
</dbReference>
<dbReference type="Pfam" id="PF00072">
    <property type="entry name" value="Response_reg"/>
    <property type="match status" value="1"/>
</dbReference>
<dbReference type="InterPro" id="IPR013515">
    <property type="entry name" value="Phytochrome_cen-reg"/>
</dbReference>
<dbReference type="Pfam" id="PF07536">
    <property type="entry name" value="HWE_HK"/>
    <property type="match status" value="1"/>
</dbReference>
<dbReference type="SMART" id="SM00448">
    <property type="entry name" value="REC"/>
    <property type="match status" value="1"/>
</dbReference>
<evidence type="ECO:0000256" key="10">
    <source>
        <dbReference type="ARBA" id="ARBA00022991"/>
    </source>
</evidence>
<keyword evidence="9" id="KW-0067">ATP-binding</keyword>
<name>A0ABS4DSN3_9HYPH</name>
<feature type="domain" description="Response regulatory" evidence="14">
    <location>
        <begin position="684"/>
        <end position="795"/>
    </location>
</feature>
<reference evidence="15 16" key="1">
    <citation type="submission" date="2021-03" db="EMBL/GenBank/DDBJ databases">
        <title>Genomic Encyclopedia of Type Strains, Phase IV (KMG-IV): sequencing the most valuable type-strain genomes for metagenomic binning, comparative biology and taxonomic classification.</title>
        <authorList>
            <person name="Goeker M."/>
        </authorList>
    </citation>
    <scope>NUCLEOTIDE SEQUENCE [LARGE SCALE GENOMIC DNA]</scope>
    <source>
        <strain evidence="15 16">DSM 21600</strain>
    </source>
</reference>
<evidence type="ECO:0000256" key="1">
    <source>
        <dbReference type="ARBA" id="ARBA00000085"/>
    </source>
</evidence>
<keyword evidence="5" id="KW-0716">Sensory transduction</keyword>
<evidence type="ECO:0000256" key="9">
    <source>
        <dbReference type="ARBA" id="ARBA00022840"/>
    </source>
</evidence>
<keyword evidence="11" id="KW-0675">Receptor</keyword>
<dbReference type="PROSITE" id="PS50046">
    <property type="entry name" value="PHYTOCHROME_2"/>
    <property type="match status" value="1"/>
</dbReference>
<dbReference type="Pfam" id="PF08446">
    <property type="entry name" value="PAS_2"/>
    <property type="match status" value="1"/>
</dbReference>
<dbReference type="Gene3D" id="3.40.50.2300">
    <property type="match status" value="1"/>
</dbReference>
<evidence type="ECO:0000256" key="11">
    <source>
        <dbReference type="ARBA" id="ARBA00023170"/>
    </source>
</evidence>
<dbReference type="SUPFAM" id="SSF55781">
    <property type="entry name" value="GAF domain-like"/>
    <property type="match status" value="2"/>
</dbReference>
<protein>
    <recommendedName>
        <fullName evidence="2">histidine kinase</fullName>
        <ecNumber evidence="2">2.7.13.3</ecNumber>
    </recommendedName>
</protein>
<keyword evidence="8 15" id="KW-0418">Kinase</keyword>
<evidence type="ECO:0000313" key="16">
    <source>
        <dbReference type="Proteomes" id="UP000759443"/>
    </source>
</evidence>
<dbReference type="Pfam" id="PF00360">
    <property type="entry name" value="PHY"/>
    <property type="match status" value="1"/>
</dbReference>
<dbReference type="PRINTS" id="PR01033">
    <property type="entry name" value="PHYTOCHROME"/>
</dbReference>
<dbReference type="InterPro" id="IPR013654">
    <property type="entry name" value="PAS_2"/>
</dbReference>
<dbReference type="SUPFAM" id="SSF52172">
    <property type="entry name" value="CheY-like"/>
    <property type="match status" value="1"/>
</dbReference>
<evidence type="ECO:0000256" key="7">
    <source>
        <dbReference type="ARBA" id="ARBA00022741"/>
    </source>
</evidence>
<evidence type="ECO:0000256" key="8">
    <source>
        <dbReference type="ARBA" id="ARBA00022777"/>
    </source>
</evidence>
<dbReference type="EMBL" id="JAGGJU010000001">
    <property type="protein sequence ID" value="MBP1848702.1"/>
    <property type="molecule type" value="Genomic_DNA"/>
</dbReference>
<dbReference type="PANTHER" id="PTHR41523:SF7">
    <property type="entry name" value="HISTIDINE KINASE"/>
    <property type="match status" value="1"/>
</dbReference>
<dbReference type="GO" id="GO:0016301">
    <property type="term" value="F:kinase activity"/>
    <property type="evidence" value="ECO:0007669"/>
    <property type="project" value="UniProtKB-KW"/>
</dbReference>
<dbReference type="InterPro" id="IPR011006">
    <property type="entry name" value="CheY-like_superfamily"/>
</dbReference>
<dbReference type="InterPro" id="IPR003018">
    <property type="entry name" value="GAF"/>
</dbReference>
<dbReference type="InterPro" id="IPR016132">
    <property type="entry name" value="Phyto_chromo_attachment"/>
</dbReference>
<dbReference type="Proteomes" id="UP000759443">
    <property type="component" value="Unassembled WGS sequence"/>
</dbReference>
<evidence type="ECO:0000256" key="5">
    <source>
        <dbReference type="ARBA" id="ARBA00022606"/>
    </source>
</evidence>
<dbReference type="EC" id="2.7.13.3" evidence="2"/>
<evidence type="ECO:0000259" key="14">
    <source>
        <dbReference type="PROSITE" id="PS50110"/>
    </source>
</evidence>
<keyword evidence="7" id="KW-0547">Nucleotide-binding</keyword>
<evidence type="ECO:0000256" key="12">
    <source>
        <dbReference type="PROSITE-ProRule" id="PRU00169"/>
    </source>
</evidence>
<evidence type="ECO:0000313" key="15">
    <source>
        <dbReference type="EMBL" id="MBP1848702.1"/>
    </source>
</evidence>
<evidence type="ECO:0000259" key="13">
    <source>
        <dbReference type="PROSITE" id="PS50046"/>
    </source>
</evidence>
<evidence type="ECO:0000256" key="3">
    <source>
        <dbReference type="ARBA" id="ARBA00022543"/>
    </source>
</evidence>
<gene>
    <name evidence="15" type="ORF">J2Z17_000119</name>
</gene>
<dbReference type="InterPro" id="IPR043150">
    <property type="entry name" value="Phytochrome_PHY_sf"/>
</dbReference>
<feature type="domain" description="Phytochrome chromophore attachment site" evidence="13">
    <location>
        <begin position="92"/>
        <end position="249"/>
    </location>
</feature>
<dbReference type="Gene3D" id="3.30.450.20">
    <property type="entry name" value="PAS domain"/>
    <property type="match status" value="1"/>
</dbReference>
<dbReference type="InterPro" id="IPR001789">
    <property type="entry name" value="Sig_transdc_resp-reg_receiver"/>
</dbReference>
<keyword evidence="6" id="KW-0808">Transferase</keyword>
<dbReference type="Pfam" id="PF01590">
    <property type="entry name" value="GAF"/>
    <property type="match status" value="1"/>
</dbReference>
<evidence type="ECO:0000256" key="4">
    <source>
        <dbReference type="ARBA" id="ARBA00022553"/>
    </source>
</evidence>
<keyword evidence="3" id="KW-0600">Photoreceptor protein</keyword>